<evidence type="ECO:0000313" key="3">
    <source>
        <dbReference type="Proteomes" id="UP001179361"/>
    </source>
</evidence>
<gene>
    <name evidence="2" type="ORF">LQ564_17600</name>
</gene>
<dbReference type="InterPro" id="IPR047811">
    <property type="entry name" value="CytC_ox_assmbl_put"/>
</dbReference>
<sequence length="36" mass="3946">MNQDPRKASNLKTALVLGGIALFFFASVFVKFTLLS</sequence>
<keyword evidence="1" id="KW-0472">Membrane</keyword>
<keyword evidence="3" id="KW-1185">Reference proteome</keyword>
<evidence type="ECO:0000256" key="1">
    <source>
        <dbReference type="SAM" id="Phobius"/>
    </source>
</evidence>
<protein>
    <submittedName>
        <fullName evidence="2">Cytochrome oxidase small assembly protein</fullName>
    </submittedName>
</protein>
<keyword evidence="1" id="KW-1133">Transmembrane helix</keyword>
<dbReference type="RefSeq" id="WP_231059419.1">
    <property type="nucleotide sequence ID" value="NZ_JAJNOC010000006.1"/>
</dbReference>
<accession>A0ABS8Q8N9</accession>
<evidence type="ECO:0000313" key="2">
    <source>
        <dbReference type="EMBL" id="MCD2518128.1"/>
    </source>
</evidence>
<dbReference type="EMBL" id="JAJNOC010000006">
    <property type="protein sequence ID" value="MCD2518128.1"/>
    <property type="molecule type" value="Genomic_DNA"/>
</dbReference>
<name>A0ABS8Q8N9_9BURK</name>
<organism evidence="2 3">
    <name type="scientific">Massilia phyllostachyos</name>
    <dbReference type="NCBI Taxonomy" id="2898585"/>
    <lineage>
        <taxon>Bacteria</taxon>
        <taxon>Pseudomonadati</taxon>
        <taxon>Pseudomonadota</taxon>
        <taxon>Betaproteobacteria</taxon>
        <taxon>Burkholderiales</taxon>
        <taxon>Oxalobacteraceae</taxon>
        <taxon>Telluria group</taxon>
        <taxon>Massilia</taxon>
    </lineage>
</organism>
<dbReference type="NCBIfam" id="NF038351">
    <property type="entry name" value="cyt_ox_assem_30"/>
    <property type="match status" value="1"/>
</dbReference>
<reference evidence="2" key="1">
    <citation type="submission" date="2021-11" db="EMBL/GenBank/DDBJ databases">
        <title>The complete genome of Massilia sp sp. G4R7.</title>
        <authorList>
            <person name="Liu L."/>
            <person name="Yue J."/>
            <person name="Yuan J."/>
            <person name="Yang F."/>
            <person name="Li L."/>
        </authorList>
    </citation>
    <scope>NUCLEOTIDE SEQUENCE</scope>
    <source>
        <strain evidence="2">G4R7</strain>
    </source>
</reference>
<proteinExistence type="predicted"/>
<feature type="transmembrane region" description="Helical" evidence="1">
    <location>
        <begin position="12"/>
        <end position="34"/>
    </location>
</feature>
<comment type="caution">
    <text evidence="2">The sequence shown here is derived from an EMBL/GenBank/DDBJ whole genome shotgun (WGS) entry which is preliminary data.</text>
</comment>
<keyword evidence="1" id="KW-0812">Transmembrane</keyword>
<dbReference type="Proteomes" id="UP001179361">
    <property type="component" value="Unassembled WGS sequence"/>
</dbReference>